<feature type="transmembrane region" description="Helical" evidence="1">
    <location>
        <begin position="32"/>
        <end position="52"/>
    </location>
</feature>
<keyword evidence="1" id="KW-0812">Transmembrane</keyword>
<dbReference type="GO" id="GO:0043709">
    <property type="term" value="P:cell adhesion involved in single-species biofilm formation"/>
    <property type="evidence" value="ECO:0007669"/>
    <property type="project" value="TreeGrafter"/>
</dbReference>
<feature type="transmembrane region" description="Helical" evidence="1">
    <location>
        <begin position="184"/>
        <end position="201"/>
    </location>
</feature>
<dbReference type="Proteomes" id="UP000551878">
    <property type="component" value="Unassembled WGS sequence"/>
</dbReference>
<keyword evidence="4" id="KW-1185">Reference proteome</keyword>
<sequence length="574" mass="65663">MGKRWQQVVWIIWMVVFISFHFLFIEFAYEQVVAEIWPIVAFLFLIILASLFPIQVRKANIVPLQGISLAVFLQYGLFIEIFITQIGLFTALFSLRLSRKEAYRFPLNSLMFIVVSLLSANVFYLLGGTVGQTSPDVLAENTIPILGYVSISFFTNHVLIYIVRNVFMKIKDPFWDRSMQLETLSFVLIIPVVVSLSLLFYEIGTLAVFLIGIPHVSLSLILRMYNQSEQTNQFLKKASEFGYKVNKGMTKTKIVDMFLDHVTSLFDVEQAYIYERDQKNERLRLLRTYGDDSDRDEVTTRAVDPVINNVFKTRKSKLFTNIPRDKRGFYDPFFYEGVRSVIAVPAVRDQHVVSVILLQTSGKRKYETKDLMVLELMANYLAVATENARIYQEKKSQSERCALTNLYNYRYLENVLRGKDDEDRSQDQEPFSILLIDLDHFKRINDTYGHYSGNEILCQVAEVLQDIVGEKGVVTRYGGEEFVILLEGATLSDGYMLAEKLRVQLENHSFTISDDLSKSSGARTVSLTVSVGVASNETSDTSAMEVLRQADRAMYTGAKQKGRNRVAVYEKSAL</sequence>
<dbReference type="PANTHER" id="PTHR45138:SF9">
    <property type="entry name" value="DIGUANYLATE CYCLASE DGCM-RELATED"/>
    <property type="match status" value="1"/>
</dbReference>
<name>A0A840QSB8_9BACI</name>
<evidence type="ECO:0000256" key="1">
    <source>
        <dbReference type="SAM" id="Phobius"/>
    </source>
</evidence>
<dbReference type="InterPro" id="IPR029787">
    <property type="entry name" value="Nucleotide_cyclase"/>
</dbReference>
<protein>
    <submittedName>
        <fullName evidence="3">Diguanylate cyclase (GGDEF)-like protein</fullName>
    </submittedName>
</protein>
<dbReference type="NCBIfam" id="TIGR00254">
    <property type="entry name" value="GGDEF"/>
    <property type="match status" value="1"/>
</dbReference>
<evidence type="ECO:0000313" key="3">
    <source>
        <dbReference type="EMBL" id="MBB5174402.1"/>
    </source>
</evidence>
<organism evidence="3 4">
    <name type="scientific">Texcoconibacillus texcoconensis</name>
    <dbReference type="NCBI Taxonomy" id="1095777"/>
    <lineage>
        <taxon>Bacteria</taxon>
        <taxon>Bacillati</taxon>
        <taxon>Bacillota</taxon>
        <taxon>Bacilli</taxon>
        <taxon>Bacillales</taxon>
        <taxon>Bacillaceae</taxon>
        <taxon>Texcoconibacillus</taxon>
    </lineage>
</organism>
<evidence type="ECO:0000259" key="2">
    <source>
        <dbReference type="PROSITE" id="PS50887"/>
    </source>
</evidence>
<dbReference type="SMART" id="SM00065">
    <property type="entry name" value="GAF"/>
    <property type="match status" value="1"/>
</dbReference>
<dbReference type="GO" id="GO:1902201">
    <property type="term" value="P:negative regulation of bacterial-type flagellum-dependent cell motility"/>
    <property type="evidence" value="ECO:0007669"/>
    <property type="project" value="TreeGrafter"/>
</dbReference>
<feature type="transmembrane region" description="Helical" evidence="1">
    <location>
        <begin position="145"/>
        <end position="163"/>
    </location>
</feature>
<dbReference type="Gene3D" id="3.30.70.270">
    <property type="match status" value="1"/>
</dbReference>
<proteinExistence type="predicted"/>
<keyword evidence="1" id="KW-0472">Membrane</keyword>
<dbReference type="CDD" id="cd01949">
    <property type="entry name" value="GGDEF"/>
    <property type="match status" value="1"/>
</dbReference>
<dbReference type="PANTHER" id="PTHR45138">
    <property type="entry name" value="REGULATORY COMPONENTS OF SENSORY TRANSDUCTION SYSTEM"/>
    <property type="match status" value="1"/>
</dbReference>
<dbReference type="SUPFAM" id="SSF55781">
    <property type="entry name" value="GAF domain-like"/>
    <property type="match status" value="1"/>
</dbReference>
<comment type="caution">
    <text evidence="3">The sequence shown here is derived from an EMBL/GenBank/DDBJ whole genome shotgun (WGS) entry which is preliminary data.</text>
</comment>
<dbReference type="InterPro" id="IPR043128">
    <property type="entry name" value="Rev_trsase/Diguanyl_cyclase"/>
</dbReference>
<feature type="transmembrane region" description="Helical" evidence="1">
    <location>
        <begin position="6"/>
        <end position="25"/>
    </location>
</feature>
<keyword evidence="1" id="KW-1133">Transmembrane helix</keyword>
<dbReference type="SUPFAM" id="SSF55073">
    <property type="entry name" value="Nucleotide cyclase"/>
    <property type="match status" value="1"/>
</dbReference>
<dbReference type="EMBL" id="JACHHB010000012">
    <property type="protein sequence ID" value="MBB5174402.1"/>
    <property type="molecule type" value="Genomic_DNA"/>
</dbReference>
<feature type="transmembrane region" description="Helical" evidence="1">
    <location>
        <begin position="105"/>
        <end position="125"/>
    </location>
</feature>
<dbReference type="Gene3D" id="3.30.450.40">
    <property type="match status" value="1"/>
</dbReference>
<dbReference type="GO" id="GO:0052621">
    <property type="term" value="F:diguanylate cyclase activity"/>
    <property type="evidence" value="ECO:0007669"/>
    <property type="project" value="TreeGrafter"/>
</dbReference>
<feature type="domain" description="GGDEF" evidence="2">
    <location>
        <begin position="429"/>
        <end position="571"/>
    </location>
</feature>
<dbReference type="Pfam" id="PF13185">
    <property type="entry name" value="GAF_2"/>
    <property type="match status" value="1"/>
</dbReference>
<dbReference type="InterPro" id="IPR029016">
    <property type="entry name" value="GAF-like_dom_sf"/>
</dbReference>
<evidence type="ECO:0000313" key="4">
    <source>
        <dbReference type="Proteomes" id="UP000551878"/>
    </source>
</evidence>
<reference evidence="3 4" key="1">
    <citation type="submission" date="2020-08" db="EMBL/GenBank/DDBJ databases">
        <title>Genomic Encyclopedia of Type Strains, Phase IV (KMG-IV): sequencing the most valuable type-strain genomes for metagenomic binning, comparative biology and taxonomic classification.</title>
        <authorList>
            <person name="Goeker M."/>
        </authorList>
    </citation>
    <scope>NUCLEOTIDE SEQUENCE [LARGE SCALE GENOMIC DNA]</scope>
    <source>
        <strain evidence="3 4">DSM 24696</strain>
    </source>
</reference>
<dbReference type="GO" id="GO:0005886">
    <property type="term" value="C:plasma membrane"/>
    <property type="evidence" value="ECO:0007669"/>
    <property type="project" value="TreeGrafter"/>
</dbReference>
<dbReference type="Pfam" id="PF00990">
    <property type="entry name" value="GGDEF"/>
    <property type="match status" value="1"/>
</dbReference>
<gene>
    <name evidence="3" type="ORF">HNQ41_002617</name>
</gene>
<dbReference type="PROSITE" id="PS50887">
    <property type="entry name" value="GGDEF"/>
    <property type="match status" value="1"/>
</dbReference>
<dbReference type="SMART" id="SM00267">
    <property type="entry name" value="GGDEF"/>
    <property type="match status" value="1"/>
</dbReference>
<dbReference type="RefSeq" id="WP_184664825.1">
    <property type="nucleotide sequence ID" value="NZ_JACHHB010000012.1"/>
</dbReference>
<dbReference type="InterPro" id="IPR050469">
    <property type="entry name" value="Diguanylate_Cyclase"/>
</dbReference>
<dbReference type="FunFam" id="3.30.70.270:FF:000001">
    <property type="entry name" value="Diguanylate cyclase domain protein"/>
    <property type="match status" value="1"/>
</dbReference>
<feature type="transmembrane region" description="Helical" evidence="1">
    <location>
        <begin position="72"/>
        <end position="93"/>
    </location>
</feature>
<dbReference type="InterPro" id="IPR003018">
    <property type="entry name" value="GAF"/>
</dbReference>
<accession>A0A840QSB8</accession>
<dbReference type="AlphaFoldDB" id="A0A840QSB8"/>
<dbReference type="InterPro" id="IPR000160">
    <property type="entry name" value="GGDEF_dom"/>
</dbReference>